<keyword evidence="3" id="KW-0238">DNA-binding</keyword>
<proteinExistence type="inferred from homology"/>
<protein>
    <submittedName>
        <fullName evidence="7">IS200/IS605 family element transposase accessory protein TnpB</fullName>
    </submittedName>
</protein>
<evidence type="ECO:0000259" key="6">
    <source>
        <dbReference type="Pfam" id="PF07282"/>
    </source>
</evidence>
<organism evidence="7 8">
    <name type="scientific">Methanoculleus methanifontis</name>
    <dbReference type="NCBI Taxonomy" id="2584086"/>
    <lineage>
        <taxon>Archaea</taxon>
        <taxon>Methanobacteriati</taxon>
        <taxon>Methanobacteriota</taxon>
        <taxon>Stenosarchaea group</taxon>
        <taxon>Methanomicrobia</taxon>
        <taxon>Methanomicrobiales</taxon>
        <taxon>Methanomicrobiaceae</taxon>
        <taxon>Methanoculleus</taxon>
    </lineage>
</organism>
<keyword evidence="2" id="KW-0815">Transposition</keyword>
<reference evidence="7" key="1">
    <citation type="submission" date="2019-05" db="EMBL/GenBank/DDBJ databases">
        <title>Isolation and characterization of methanogens from the cold seep sediment at Four-Way Closure Ridge.</title>
        <authorList>
            <person name="You Y.-T."/>
            <person name="Chen S.-C."/>
            <person name="Zhang W.-L."/>
            <person name="Lai M.-C."/>
        </authorList>
    </citation>
    <scope>NUCLEOTIDE SEQUENCE</scope>
    <source>
        <strain evidence="7">FWC-SCC3</strain>
    </source>
</reference>
<dbReference type="Proteomes" id="UP001168423">
    <property type="component" value="Unassembled WGS sequence"/>
</dbReference>
<dbReference type="Pfam" id="PF01385">
    <property type="entry name" value="OrfB_IS605"/>
    <property type="match status" value="1"/>
</dbReference>
<evidence type="ECO:0000313" key="8">
    <source>
        <dbReference type="Proteomes" id="UP001168423"/>
    </source>
</evidence>
<dbReference type="NCBIfam" id="TIGR01766">
    <property type="entry name" value="IS200/IS605 family accessory protein TnpB-like domain"/>
    <property type="match status" value="1"/>
</dbReference>
<comment type="caution">
    <text evidence="7">The sequence shown here is derived from an EMBL/GenBank/DDBJ whole genome shotgun (WGS) entry which is preliminary data.</text>
</comment>
<evidence type="ECO:0000256" key="2">
    <source>
        <dbReference type="ARBA" id="ARBA00022578"/>
    </source>
</evidence>
<name>A0ABT8M1L5_9EURY</name>
<dbReference type="RefSeq" id="WP_301677507.1">
    <property type="nucleotide sequence ID" value="NZ_VCYI01000009.1"/>
</dbReference>
<evidence type="ECO:0000256" key="1">
    <source>
        <dbReference type="ARBA" id="ARBA00008761"/>
    </source>
</evidence>
<dbReference type="InterPro" id="IPR001959">
    <property type="entry name" value="Transposase"/>
</dbReference>
<dbReference type="NCBIfam" id="NF040570">
    <property type="entry name" value="guided_TnpB"/>
    <property type="match status" value="1"/>
</dbReference>
<feature type="domain" description="Probable transposase IS891/IS1136/IS1341" evidence="5">
    <location>
        <begin position="212"/>
        <end position="322"/>
    </location>
</feature>
<gene>
    <name evidence="7" type="ORF">FGW20_07700</name>
</gene>
<accession>A0ABT8M1L5</accession>
<sequence length="473" mass="54189">MALRVVSNYLRLSKKTFQILDTLAYHSKSMYNVGLYHVRQHYATHMGNSAIHLGVRPDLTSKVEVLVGSYLPYTRKKDFPFKEYSTYAQSRENENYGLLHSDTAQQTLKSVEEAYKGYFELRNLYRKGQLEYPPGPPKYLPKDGRFKLAFPRAHLTIRNGSITLGMSNKFRKQHGLTGKELTFPIPPCIKPHQIREVTILPVNNGNAYKIEFSYKVPNQPQNLDPDQYLAIDLGLNNVATMVDTATGAAVILDGKRMKSINRWYNKENARLQSIKDKQKIGGITKRQAWLLKKRDCRIDEAMNRYVNWIVDHVLRHKIGTVVFPRWDGIKDKIRHGKRGNQNFVQIPFHKFRQKLKSKCEQYGIRFDDSHSEAYTSQVDALALDPIRKPPYGRKRRVKRGLYQSALGTLINADVNGALNHLRKVAGDSVIPRIIGSGRVNRPVRIRTSFEPSTFAQITLQPCGLQTPVASLLR</sequence>
<evidence type="ECO:0000256" key="3">
    <source>
        <dbReference type="ARBA" id="ARBA00023125"/>
    </source>
</evidence>
<keyword evidence="8" id="KW-1185">Reference proteome</keyword>
<keyword evidence="4" id="KW-0233">DNA recombination</keyword>
<evidence type="ECO:0000259" key="5">
    <source>
        <dbReference type="Pfam" id="PF01385"/>
    </source>
</evidence>
<dbReference type="InterPro" id="IPR010095">
    <property type="entry name" value="Cas12f1-like_TNB"/>
</dbReference>
<evidence type="ECO:0000256" key="4">
    <source>
        <dbReference type="ARBA" id="ARBA00023172"/>
    </source>
</evidence>
<dbReference type="Pfam" id="PF07282">
    <property type="entry name" value="Cas12f1-like_TNB"/>
    <property type="match status" value="1"/>
</dbReference>
<feature type="domain" description="Cas12f1-like TNB" evidence="6">
    <location>
        <begin position="348"/>
        <end position="419"/>
    </location>
</feature>
<comment type="similarity">
    <text evidence="1">In the C-terminal section; belongs to the transposase 35 family.</text>
</comment>
<evidence type="ECO:0000313" key="7">
    <source>
        <dbReference type="EMBL" id="MDN7012925.1"/>
    </source>
</evidence>
<dbReference type="EMBL" id="VCYI01000009">
    <property type="protein sequence ID" value="MDN7012925.1"/>
    <property type="molecule type" value="Genomic_DNA"/>
</dbReference>